<comment type="similarity">
    <text evidence="1">Belongs to the ABC transporter superfamily.</text>
</comment>
<evidence type="ECO:0000256" key="6">
    <source>
        <dbReference type="ARBA" id="ARBA00022741"/>
    </source>
</evidence>
<dbReference type="CDD" id="cd03215">
    <property type="entry name" value="ABC_Carb_Monos_II"/>
    <property type="match status" value="1"/>
</dbReference>
<evidence type="ECO:0000313" key="11">
    <source>
        <dbReference type="EMBL" id="MBB3931447.1"/>
    </source>
</evidence>
<keyword evidence="5" id="KW-0677">Repeat</keyword>
<sequence length="525" mass="55047">MTGTAAASSAPAALSLGDASIAFAGVTALRRVSLTVAPGEIRALVGKNGSGKSTLIKILSGYHRPASGTTLAIGGEHFAFPLSPEKLRTAGLAFVHQDLGLVAEASILDNVLVGRFAGGRAAPIAWRRERERVRTTLARFGLDLDPSRPVSALSPSERAFVAIARGFIDAGGPAGRVIVLDEPSAFLPEADVARLFAGIRSLAASGRGVIYVSHRLDEVLEIAHSVTVLRDGALVHEGPVAGLGEDDLVRHILGEDVRTFYPALAPAREELALSVRELDGETVSGASFTVQRGEIVGLTGLAGAGHEELPYLIAGASRAAGGVVRIGERKYDARLLDPIATRAAGLALLPADRQKASGAQEASVRENVSLPVLARFARFGTIRAGLERVAAERLLHAFDVRPARAEAPLRTLSGGNQQKALLGKWMQTAPSVLVLHEPTQGVDVGSKQDIFRRIEEIAASGVAVLIASSETEDLARLCHRVAVLRRGRIAGVLAGPDLTETAIADLGFRDRDVLSADERQGAHAA</sequence>
<proteinExistence type="inferred from homology"/>
<keyword evidence="9" id="KW-0472">Membrane</keyword>
<accession>A0A840AQW4</accession>
<gene>
    <name evidence="11" type="ORF">GGR25_002497</name>
</gene>
<dbReference type="PANTHER" id="PTHR43790">
    <property type="entry name" value="CARBOHYDRATE TRANSPORT ATP-BINDING PROTEIN MG119-RELATED"/>
    <property type="match status" value="1"/>
</dbReference>
<keyword evidence="4" id="KW-0762">Sugar transport</keyword>
<dbReference type="SMART" id="SM00382">
    <property type="entry name" value="AAA"/>
    <property type="match status" value="2"/>
</dbReference>
<dbReference type="InterPro" id="IPR027417">
    <property type="entry name" value="P-loop_NTPase"/>
</dbReference>
<comment type="caution">
    <text evidence="11">The sequence shown here is derived from an EMBL/GenBank/DDBJ whole genome shotgun (WGS) entry which is preliminary data.</text>
</comment>
<dbReference type="PROSITE" id="PS50893">
    <property type="entry name" value="ABC_TRANSPORTER_2"/>
    <property type="match status" value="2"/>
</dbReference>
<name>A0A840AQW4_9HYPH</name>
<dbReference type="PROSITE" id="PS00211">
    <property type="entry name" value="ABC_TRANSPORTER_1"/>
    <property type="match status" value="1"/>
</dbReference>
<evidence type="ECO:0000256" key="1">
    <source>
        <dbReference type="ARBA" id="ARBA00005417"/>
    </source>
</evidence>
<feature type="domain" description="ABC transporter" evidence="10">
    <location>
        <begin position="14"/>
        <end position="256"/>
    </location>
</feature>
<dbReference type="Pfam" id="PF00005">
    <property type="entry name" value="ABC_tran"/>
    <property type="match status" value="2"/>
</dbReference>
<dbReference type="InterPro" id="IPR050107">
    <property type="entry name" value="ABC_carbohydrate_import_ATPase"/>
</dbReference>
<feature type="domain" description="ABC transporter" evidence="10">
    <location>
        <begin position="267"/>
        <end position="511"/>
    </location>
</feature>
<keyword evidence="7 11" id="KW-0067">ATP-binding</keyword>
<dbReference type="InterPro" id="IPR003593">
    <property type="entry name" value="AAA+_ATPase"/>
</dbReference>
<dbReference type="AlphaFoldDB" id="A0A840AQW4"/>
<keyword evidence="2" id="KW-0813">Transport</keyword>
<evidence type="ECO:0000256" key="3">
    <source>
        <dbReference type="ARBA" id="ARBA00022475"/>
    </source>
</evidence>
<dbReference type="Gene3D" id="3.40.50.300">
    <property type="entry name" value="P-loop containing nucleotide triphosphate hydrolases"/>
    <property type="match status" value="2"/>
</dbReference>
<dbReference type="InterPro" id="IPR003439">
    <property type="entry name" value="ABC_transporter-like_ATP-bd"/>
</dbReference>
<dbReference type="RefSeq" id="WP_183399084.1">
    <property type="nucleotide sequence ID" value="NZ_JACIDS010000003.1"/>
</dbReference>
<protein>
    <submittedName>
        <fullName evidence="11">Ribose transport system ATP-binding protein</fullName>
    </submittedName>
</protein>
<dbReference type="GO" id="GO:0016887">
    <property type="term" value="F:ATP hydrolysis activity"/>
    <property type="evidence" value="ECO:0007669"/>
    <property type="project" value="InterPro"/>
</dbReference>
<organism evidence="11 12">
    <name type="scientific">Kaistia hirudinis</name>
    <dbReference type="NCBI Taxonomy" id="1293440"/>
    <lineage>
        <taxon>Bacteria</taxon>
        <taxon>Pseudomonadati</taxon>
        <taxon>Pseudomonadota</taxon>
        <taxon>Alphaproteobacteria</taxon>
        <taxon>Hyphomicrobiales</taxon>
        <taxon>Kaistiaceae</taxon>
        <taxon>Kaistia</taxon>
    </lineage>
</organism>
<evidence type="ECO:0000256" key="5">
    <source>
        <dbReference type="ARBA" id="ARBA00022737"/>
    </source>
</evidence>
<keyword evidence="3" id="KW-1003">Cell membrane</keyword>
<dbReference type="PANTHER" id="PTHR43790:SF3">
    <property type="entry name" value="D-ALLOSE IMPORT ATP-BINDING PROTEIN ALSA-RELATED"/>
    <property type="match status" value="1"/>
</dbReference>
<keyword evidence="12" id="KW-1185">Reference proteome</keyword>
<dbReference type="CDD" id="cd03216">
    <property type="entry name" value="ABC_Carb_Monos_I"/>
    <property type="match status" value="1"/>
</dbReference>
<dbReference type="Proteomes" id="UP000553963">
    <property type="component" value="Unassembled WGS sequence"/>
</dbReference>
<keyword evidence="6" id="KW-0547">Nucleotide-binding</keyword>
<dbReference type="EMBL" id="JACIDS010000003">
    <property type="protein sequence ID" value="MBB3931447.1"/>
    <property type="molecule type" value="Genomic_DNA"/>
</dbReference>
<evidence type="ECO:0000313" key="12">
    <source>
        <dbReference type="Proteomes" id="UP000553963"/>
    </source>
</evidence>
<dbReference type="SUPFAM" id="SSF52540">
    <property type="entry name" value="P-loop containing nucleoside triphosphate hydrolases"/>
    <property type="match status" value="2"/>
</dbReference>
<evidence type="ECO:0000259" key="10">
    <source>
        <dbReference type="PROSITE" id="PS50893"/>
    </source>
</evidence>
<reference evidence="11 12" key="1">
    <citation type="submission" date="2020-08" db="EMBL/GenBank/DDBJ databases">
        <title>Genomic Encyclopedia of Type Strains, Phase IV (KMG-IV): sequencing the most valuable type-strain genomes for metagenomic binning, comparative biology and taxonomic classification.</title>
        <authorList>
            <person name="Goeker M."/>
        </authorList>
    </citation>
    <scope>NUCLEOTIDE SEQUENCE [LARGE SCALE GENOMIC DNA]</scope>
    <source>
        <strain evidence="11 12">DSM 25966</strain>
    </source>
</reference>
<keyword evidence="8" id="KW-1278">Translocase</keyword>
<evidence type="ECO:0000256" key="4">
    <source>
        <dbReference type="ARBA" id="ARBA00022597"/>
    </source>
</evidence>
<evidence type="ECO:0000256" key="7">
    <source>
        <dbReference type="ARBA" id="ARBA00022840"/>
    </source>
</evidence>
<dbReference type="GO" id="GO:0005524">
    <property type="term" value="F:ATP binding"/>
    <property type="evidence" value="ECO:0007669"/>
    <property type="project" value="UniProtKB-KW"/>
</dbReference>
<dbReference type="InterPro" id="IPR017871">
    <property type="entry name" value="ABC_transporter-like_CS"/>
</dbReference>
<evidence type="ECO:0000256" key="9">
    <source>
        <dbReference type="ARBA" id="ARBA00023136"/>
    </source>
</evidence>
<evidence type="ECO:0000256" key="8">
    <source>
        <dbReference type="ARBA" id="ARBA00022967"/>
    </source>
</evidence>
<evidence type="ECO:0000256" key="2">
    <source>
        <dbReference type="ARBA" id="ARBA00022448"/>
    </source>
</evidence>